<organism evidence="1 2">
    <name type="scientific">Engystomops pustulosus</name>
    <name type="common">Tungara frog</name>
    <name type="synonym">Physalaemus pustulosus</name>
    <dbReference type="NCBI Taxonomy" id="76066"/>
    <lineage>
        <taxon>Eukaryota</taxon>
        <taxon>Metazoa</taxon>
        <taxon>Chordata</taxon>
        <taxon>Craniata</taxon>
        <taxon>Vertebrata</taxon>
        <taxon>Euteleostomi</taxon>
        <taxon>Amphibia</taxon>
        <taxon>Batrachia</taxon>
        <taxon>Anura</taxon>
        <taxon>Neobatrachia</taxon>
        <taxon>Hyloidea</taxon>
        <taxon>Leptodactylidae</taxon>
        <taxon>Leiuperinae</taxon>
        <taxon>Engystomops</taxon>
    </lineage>
</organism>
<comment type="caution">
    <text evidence="1">The sequence shown here is derived from an EMBL/GenBank/DDBJ whole genome shotgun (WGS) entry which is preliminary data.</text>
</comment>
<evidence type="ECO:0000313" key="2">
    <source>
        <dbReference type="Proteomes" id="UP000824782"/>
    </source>
</evidence>
<dbReference type="EMBL" id="WNYA01024559">
    <property type="protein sequence ID" value="KAG8538025.1"/>
    <property type="molecule type" value="Genomic_DNA"/>
</dbReference>
<sequence length="79" mass="8756">MLWPPLEPFLAADGGGTASVMVDITTNTSQPEEQTSGDRYEIRRSSCLETCTLRKTSRIQIPPPLWLVCVLEATPPPWV</sequence>
<keyword evidence="2" id="KW-1185">Reference proteome</keyword>
<evidence type="ECO:0000313" key="1">
    <source>
        <dbReference type="EMBL" id="KAG8538025.1"/>
    </source>
</evidence>
<dbReference type="Proteomes" id="UP000824782">
    <property type="component" value="Unassembled WGS sequence"/>
</dbReference>
<name>A0AAV6YSR6_ENGPU</name>
<dbReference type="AlphaFoldDB" id="A0AAV6YSR6"/>
<gene>
    <name evidence="1" type="ORF">GDO81_023419</name>
</gene>
<reference evidence="1" key="1">
    <citation type="thesis" date="2020" institute="ProQuest LLC" country="789 East Eisenhower Parkway, Ann Arbor, MI, USA">
        <title>Comparative Genomics and Chromosome Evolution.</title>
        <authorList>
            <person name="Mudd A.B."/>
        </authorList>
    </citation>
    <scope>NUCLEOTIDE SEQUENCE</scope>
    <source>
        <strain evidence="1">237g6f4</strain>
        <tissue evidence="1">Blood</tissue>
    </source>
</reference>
<accession>A0AAV6YSR6</accession>
<protein>
    <submittedName>
        <fullName evidence="1">Uncharacterized protein</fullName>
    </submittedName>
</protein>
<proteinExistence type="predicted"/>